<name>A0ABP1DSE9_9APHY</name>
<evidence type="ECO:0000313" key="4">
    <source>
        <dbReference type="Proteomes" id="UP001497453"/>
    </source>
</evidence>
<proteinExistence type="predicted"/>
<dbReference type="PANTHER" id="PTHR22904:SF523">
    <property type="entry name" value="STRESS-INDUCED-PHOSPHOPROTEIN 1"/>
    <property type="match status" value="1"/>
</dbReference>
<evidence type="ECO:0000256" key="1">
    <source>
        <dbReference type="ARBA" id="ARBA00022737"/>
    </source>
</evidence>
<gene>
    <name evidence="3" type="ORF">GFSPODELE1_LOCUS7396</name>
</gene>
<dbReference type="Proteomes" id="UP001497453">
    <property type="component" value="Chromosome 5"/>
</dbReference>
<sequence length="409" mass="45189">MAPNSRKAAQNVFPNASPDVNNAVENVLSSFNPRENARDPSAIFRHLAGQDSLTIEALLSAIGTVNNPDITNFNFSSVPVKTESFWVLQLMPMGFQGQNGHFSEDYFDGGLPVFQIMIYDERSAHRVAEPTPEPGLPASNFLLTCIKKAIAAPMYPFRPALPGLFIIAHKLSPHVSALRPFLDSLPQPFSWRLETPEEAEEVAEGVHQKNRIGIAKGLQQAESEKALGNQAVARKNRDNAVKHYGEAIECLYNAWSQKPTEAETRKIKNLMSICLSNRAAAWLMEGVKRDPQKALKDAEEAIDRDPSYGKAYYRAAKAHQLLAQNDKAIEVLISALRNPELASDKGLNDALIETYGGLPNTDEELRAFCATNFKESTSGTEAKELVELRNKINKQIHEIIGPNESVDTI</sequence>
<dbReference type="InterPro" id="IPR011990">
    <property type="entry name" value="TPR-like_helical_dom_sf"/>
</dbReference>
<keyword evidence="4" id="KW-1185">Reference proteome</keyword>
<dbReference type="PANTHER" id="PTHR22904">
    <property type="entry name" value="TPR REPEAT CONTAINING PROTEIN"/>
    <property type="match status" value="1"/>
</dbReference>
<protein>
    <submittedName>
        <fullName evidence="3">Uncharacterized protein</fullName>
    </submittedName>
</protein>
<evidence type="ECO:0000256" key="2">
    <source>
        <dbReference type="ARBA" id="ARBA00022803"/>
    </source>
</evidence>
<dbReference type="SUPFAM" id="SSF48452">
    <property type="entry name" value="TPR-like"/>
    <property type="match status" value="1"/>
</dbReference>
<organism evidence="3 4">
    <name type="scientific">Somion occarium</name>
    <dbReference type="NCBI Taxonomy" id="3059160"/>
    <lineage>
        <taxon>Eukaryota</taxon>
        <taxon>Fungi</taxon>
        <taxon>Dikarya</taxon>
        <taxon>Basidiomycota</taxon>
        <taxon>Agaricomycotina</taxon>
        <taxon>Agaricomycetes</taxon>
        <taxon>Polyporales</taxon>
        <taxon>Cerrenaceae</taxon>
        <taxon>Somion</taxon>
    </lineage>
</organism>
<dbReference type="Gene3D" id="1.25.40.10">
    <property type="entry name" value="Tetratricopeptide repeat domain"/>
    <property type="match status" value="1"/>
</dbReference>
<keyword evidence="2" id="KW-0802">TPR repeat</keyword>
<accession>A0ABP1DSE9</accession>
<reference evidence="4" key="1">
    <citation type="submission" date="2024-04" db="EMBL/GenBank/DDBJ databases">
        <authorList>
            <person name="Shaw F."/>
            <person name="Minotto A."/>
        </authorList>
    </citation>
    <scope>NUCLEOTIDE SEQUENCE [LARGE SCALE GENOMIC DNA]</scope>
</reference>
<keyword evidence="1" id="KW-0677">Repeat</keyword>
<dbReference type="EMBL" id="OZ037948">
    <property type="protein sequence ID" value="CAL1709539.1"/>
    <property type="molecule type" value="Genomic_DNA"/>
</dbReference>
<evidence type="ECO:0000313" key="3">
    <source>
        <dbReference type="EMBL" id="CAL1709539.1"/>
    </source>
</evidence>